<evidence type="ECO:0000256" key="1">
    <source>
        <dbReference type="SAM" id="MobiDB-lite"/>
    </source>
</evidence>
<evidence type="ECO:0008006" key="4">
    <source>
        <dbReference type="Google" id="ProtNLM"/>
    </source>
</evidence>
<gene>
    <name evidence="2" type="ORF">K443DRAFT_15360</name>
</gene>
<accession>A0A0C9WR39</accession>
<protein>
    <recommendedName>
        <fullName evidence="4">Myb/SANT-like domain-containing protein</fullName>
    </recommendedName>
</protein>
<dbReference type="InterPro" id="IPR045026">
    <property type="entry name" value="LIMYB"/>
</dbReference>
<keyword evidence="3" id="KW-1185">Reference proteome</keyword>
<dbReference type="Proteomes" id="UP000054477">
    <property type="component" value="Unassembled WGS sequence"/>
</dbReference>
<dbReference type="AlphaFoldDB" id="A0A0C9WR39"/>
<evidence type="ECO:0000313" key="3">
    <source>
        <dbReference type="Proteomes" id="UP000054477"/>
    </source>
</evidence>
<dbReference type="PANTHER" id="PTHR47584">
    <property type="match status" value="1"/>
</dbReference>
<dbReference type="PANTHER" id="PTHR47584:SF14">
    <property type="entry name" value="L10-INTERACTING MYB DOMAIN-CONTAINING PROTEIN-LIKE"/>
    <property type="match status" value="1"/>
</dbReference>
<evidence type="ECO:0000313" key="2">
    <source>
        <dbReference type="EMBL" id="KIJ90288.1"/>
    </source>
</evidence>
<proteinExistence type="predicted"/>
<dbReference type="HOGENOM" id="CLU_067859_0_0_1"/>
<sequence length="351" mass="39034">MAKSKKTTSNTATVPGTEKSKTDNAKWTLADEIAFVVFLCDHRSAGGDSATFKMPTFNEVAPIVDAIRTEGGPKTGSSCLTKWGQLRRIFRAIQAIKSQSGWTWSDTRGADITPEMEPEWAKFIKIYKDAKPFKNHGWVHLEKMTEIMPVTLHGTYVYRPSQGITGMDPSARLPRSPSPDWDESAFDSPPPQRDEAAEEINNESDVEKTPVAPNEEANTEKPPVTPCRAPPSSRKRRRAVSPTPVKSLKKKRPAAAAIDNLTQSISTFGENICKVLAVDPSAELHSPRRRTKAVELAQEVEWLLMSDRLILVNIVETNVAAADAYIALNRKNEEFRQMWIQHKVDKAKDAA</sequence>
<reference evidence="3" key="2">
    <citation type="submission" date="2015-01" db="EMBL/GenBank/DDBJ databases">
        <title>Evolutionary Origins and Diversification of the Mycorrhizal Mutualists.</title>
        <authorList>
            <consortium name="DOE Joint Genome Institute"/>
            <consortium name="Mycorrhizal Genomics Consortium"/>
            <person name="Kohler A."/>
            <person name="Kuo A."/>
            <person name="Nagy L.G."/>
            <person name="Floudas D."/>
            <person name="Copeland A."/>
            <person name="Barry K.W."/>
            <person name="Cichocki N."/>
            <person name="Veneault-Fourrey C."/>
            <person name="LaButti K."/>
            <person name="Lindquist E.A."/>
            <person name="Lipzen A."/>
            <person name="Lundell T."/>
            <person name="Morin E."/>
            <person name="Murat C."/>
            <person name="Riley R."/>
            <person name="Ohm R."/>
            <person name="Sun H."/>
            <person name="Tunlid A."/>
            <person name="Henrissat B."/>
            <person name="Grigoriev I.V."/>
            <person name="Hibbett D.S."/>
            <person name="Martin F."/>
        </authorList>
    </citation>
    <scope>NUCLEOTIDE SEQUENCE [LARGE SCALE GENOMIC DNA]</scope>
    <source>
        <strain evidence="3">LaAM-08-1</strain>
    </source>
</reference>
<dbReference type="EMBL" id="KN839225">
    <property type="protein sequence ID" value="KIJ90288.1"/>
    <property type="molecule type" value="Genomic_DNA"/>
</dbReference>
<organism evidence="2 3">
    <name type="scientific">Laccaria amethystina LaAM-08-1</name>
    <dbReference type="NCBI Taxonomy" id="1095629"/>
    <lineage>
        <taxon>Eukaryota</taxon>
        <taxon>Fungi</taxon>
        <taxon>Dikarya</taxon>
        <taxon>Basidiomycota</taxon>
        <taxon>Agaricomycotina</taxon>
        <taxon>Agaricomycetes</taxon>
        <taxon>Agaricomycetidae</taxon>
        <taxon>Agaricales</taxon>
        <taxon>Agaricineae</taxon>
        <taxon>Hydnangiaceae</taxon>
        <taxon>Laccaria</taxon>
    </lineage>
</organism>
<dbReference type="STRING" id="1095629.A0A0C9WR39"/>
<name>A0A0C9WR39_9AGAR</name>
<dbReference type="OrthoDB" id="2930561at2759"/>
<feature type="region of interest" description="Disordered" evidence="1">
    <location>
        <begin position="163"/>
        <end position="253"/>
    </location>
</feature>
<reference evidence="2 3" key="1">
    <citation type="submission" date="2014-04" db="EMBL/GenBank/DDBJ databases">
        <authorList>
            <consortium name="DOE Joint Genome Institute"/>
            <person name="Kuo A."/>
            <person name="Kohler A."/>
            <person name="Nagy L.G."/>
            <person name="Floudas D."/>
            <person name="Copeland A."/>
            <person name="Barry K.W."/>
            <person name="Cichocki N."/>
            <person name="Veneault-Fourrey C."/>
            <person name="LaButti K."/>
            <person name="Lindquist E.A."/>
            <person name="Lipzen A."/>
            <person name="Lundell T."/>
            <person name="Morin E."/>
            <person name="Murat C."/>
            <person name="Sun H."/>
            <person name="Tunlid A."/>
            <person name="Henrissat B."/>
            <person name="Grigoriev I.V."/>
            <person name="Hibbett D.S."/>
            <person name="Martin F."/>
            <person name="Nordberg H.P."/>
            <person name="Cantor M.N."/>
            <person name="Hua S.X."/>
        </authorList>
    </citation>
    <scope>NUCLEOTIDE SEQUENCE [LARGE SCALE GENOMIC DNA]</scope>
    <source>
        <strain evidence="2 3">LaAM-08-1</strain>
    </source>
</reference>
<feature type="region of interest" description="Disordered" evidence="1">
    <location>
        <begin position="1"/>
        <end position="23"/>
    </location>
</feature>